<feature type="compositionally biased region" description="Basic and acidic residues" evidence="1">
    <location>
        <begin position="31"/>
        <end position="51"/>
    </location>
</feature>
<feature type="non-terminal residue" evidence="2">
    <location>
        <position position="1"/>
    </location>
</feature>
<proteinExistence type="predicted"/>
<sequence>ISITKTSGNGEKASLLLGFLPSKKRGINPPHKIDFGSTNRKESSFGYRKDKKDNINSPNKLDITIVSHVPCGSCY</sequence>
<evidence type="ECO:0000256" key="1">
    <source>
        <dbReference type="SAM" id="MobiDB-lite"/>
    </source>
</evidence>
<feature type="region of interest" description="Disordered" evidence="1">
    <location>
        <begin position="28"/>
        <end position="51"/>
    </location>
</feature>
<comment type="caution">
    <text evidence="2">The sequence shown here is derived from an EMBL/GenBank/DDBJ whole genome shotgun (WGS) entry which is preliminary data.</text>
</comment>
<dbReference type="AlphaFoldDB" id="A0A5J4QXJ4"/>
<evidence type="ECO:0000313" key="2">
    <source>
        <dbReference type="EMBL" id="KAA6326302.1"/>
    </source>
</evidence>
<gene>
    <name evidence="2" type="ORF">EZS27_024572</name>
</gene>
<name>A0A5J4QXJ4_9ZZZZ</name>
<organism evidence="2">
    <name type="scientific">termite gut metagenome</name>
    <dbReference type="NCBI Taxonomy" id="433724"/>
    <lineage>
        <taxon>unclassified sequences</taxon>
        <taxon>metagenomes</taxon>
        <taxon>organismal metagenomes</taxon>
    </lineage>
</organism>
<accession>A0A5J4QXJ4</accession>
<protein>
    <submittedName>
        <fullName evidence="2">Uncharacterized protein</fullName>
    </submittedName>
</protein>
<reference evidence="2" key="1">
    <citation type="submission" date="2019-03" db="EMBL/GenBank/DDBJ databases">
        <title>Single cell metagenomics reveals metabolic interactions within the superorganism composed of flagellate Streblomastix strix and complex community of Bacteroidetes bacteria on its surface.</title>
        <authorList>
            <person name="Treitli S.C."/>
            <person name="Kolisko M."/>
            <person name="Husnik F."/>
            <person name="Keeling P."/>
            <person name="Hampl V."/>
        </authorList>
    </citation>
    <scope>NUCLEOTIDE SEQUENCE</scope>
    <source>
        <strain evidence="2">STM</strain>
    </source>
</reference>
<dbReference type="EMBL" id="SNRY01002191">
    <property type="protein sequence ID" value="KAA6326302.1"/>
    <property type="molecule type" value="Genomic_DNA"/>
</dbReference>